<dbReference type="EMBL" id="CAJNBJ010000016">
    <property type="protein sequence ID" value="CAE6760780.1"/>
    <property type="molecule type" value="Genomic_DNA"/>
</dbReference>
<comment type="caution">
    <text evidence="1">The sequence shown here is derived from an EMBL/GenBank/DDBJ whole genome shotgun (WGS) entry which is preliminary data.</text>
</comment>
<name>A0ABM8RMB5_9BACT</name>
<accession>A0ABM8RMB5</accession>
<keyword evidence="2" id="KW-1185">Reference proteome</keyword>
<organism evidence="1 2">
    <name type="scientific">Nitrospira defluvii</name>
    <dbReference type="NCBI Taxonomy" id="330214"/>
    <lineage>
        <taxon>Bacteria</taxon>
        <taxon>Pseudomonadati</taxon>
        <taxon>Nitrospirota</taxon>
        <taxon>Nitrospiria</taxon>
        <taxon>Nitrospirales</taxon>
        <taxon>Nitrospiraceae</taxon>
        <taxon>Nitrospira</taxon>
    </lineage>
</organism>
<gene>
    <name evidence="1" type="ORF">NSPZN2_30633</name>
</gene>
<sequence length="56" mass="5995">MWSDMYPVTRSAYVSASMVANSVSHVPGAAHNDTAVILALTCDIPAMRPNSIDDFP</sequence>
<evidence type="ECO:0000313" key="2">
    <source>
        <dbReference type="Proteomes" id="UP000675880"/>
    </source>
</evidence>
<dbReference type="Proteomes" id="UP000675880">
    <property type="component" value="Unassembled WGS sequence"/>
</dbReference>
<protein>
    <submittedName>
        <fullName evidence="1">Uncharacterized protein</fullName>
    </submittedName>
</protein>
<reference evidence="1 2" key="1">
    <citation type="submission" date="2021-02" db="EMBL/GenBank/DDBJ databases">
        <authorList>
            <person name="Han P."/>
        </authorList>
    </citation>
    <scope>NUCLEOTIDE SEQUENCE [LARGE SCALE GENOMIC DNA]</scope>
    <source>
        <strain evidence="1">Candidatus Nitrospira sp. ZN2</strain>
    </source>
</reference>
<proteinExistence type="predicted"/>
<evidence type="ECO:0000313" key="1">
    <source>
        <dbReference type="EMBL" id="CAE6760780.1"/>
    </source>
</evidence>